<evidence type="ECO:0000256" key="1">
    <source>
        <dbReference type="SAM" id="MobiDB-lite"/>
    </source>
</evidence>
<dbReference type="OrthoDB" id="47801at2759"/>
<gene>
    <name evidence="2" type="ORF">BDN71DRAFT_1500362</name>
</gene>
<comment type="caution">
    <text evidence="2">The sequence shown here is derived from an EMBL/GenBank/DDBJ whole genome shotgun (WGS) entry which is preliminary data.</text>
</comment>
<feature type="region of interest" description="Disordered" evidence="1">
    <location>
        <begin position="34"/>
        <end position="59"/>
    </location>
</feature>
<sequence length="122" mass="13317">MTQVDEAMMQMTSLCGDIIAARDDIQRTMAALGSEAEVDEVPEPEPIVETPDVDIDKPGKLAVGEDNGRSSLEYSSFNFNAALSSSSNGIRIPKDRMHLVKELAVMATSLPPGIWDYNLYLI</sequence>
<dbReference type="EMBL" id="MU154521">
    <property type="protein sequence ID" value="KAF9502216.1"/>
    <property type="molecule type" value="Genomic_DNA"/>
</dbReference>
<organism evidence="2 3">
    <name type="scientific">Pleurotus eryngii</name>
    <name type="common">Boletus of the steppes</name>
    <dbReference type="NCBI Taxonomy" id="5323"/>
    <lineage>
        <taxon>Eukaryota</taxon>
        <taxon>Fungi</taxon>
        <taxon>Dikarya</taxon>
        <taxon>Basidiomycota</taxon>
        <taxon>Agaricomycotina</taxon>
        <taxon>Agaricomycetes</taxon>
        <taxon>Agaricomycetidae</taxon>
        <taxon>Agaricales</taxon>
        <taxon>Pleurotineae</taxon>
        <taxon>Pleurotaceae</taxon>
        <taxon>Pleurotus</taxon>
    </lineage>
</organism>
<accession>A0A9P6ACJ6</accession>
<dbReference type="Proteomes" id="UP000807025">
    <property type="component" value="Unassembled WGS sequence"/>
</dbReference>
<dbReference type="AlphaFoldDB" id="A0A9P6ACJ6"/>
<name>A0A9P6ACJ6_PLEER</name>
<protein>
    <submittedName>
        <fullName evidence="2">Uncharacterized protein</fullName>
    </submittedName>
</protein>
<evidence type="ECO:0000313" key="3">
    <source>
        <dbReference type="Proteomes" id="UP000807025"/>
    </source>
</evidence>
<proteinExistence type="predicted"/>
<evidence type="ECO:0000313" key="2">
    <source>
        <dbReference type="EMBL" id="KAF9502216.1"/>
    </source>
</evidence>
<reference evidence="2" key="1">
    <citation type="submission" date="2020-11" db="EMBL/GenBank/DDBJ databases">
        <authorList>
            <consortium name="DOE Joint Genome Institute"/>
            <person name="Ahrendt S."/>
            <person name="Riley R."/>
            <person name="Andreopoulos W."/>
            <person name="Labutti K."/>
            <person name="Pangilinan J."/>
            <person name="Ruiz-Duenas F.J."/>
            <person name="Barrasa J.M."/>
            <person name="Sanchez-Garcia M."/>
            <person name="Camarero S."/>
            <person name="Miyauchi S."/>
            <person name="Serrano A."/>
            <person name="Linde D."/>
            <person name="Babiker R."/>
            <person name="Drula E."/>
            <person name="Ayuso-Fernandez I."/>
            <person name="Pacheco R."/>
            <person name="Padilla G."/>
            <person name="Ferreira P."/>
            <person name="Barriuso J."/>
            <person name="Kellner H."/>
            <person name="Castanera R."/>
            <person name="Alfaro M."/>
            <person name="Ramirez L."/>
            <person name="Pisabarro A.G."/>
            <person name="Kuo A."/>
            <person name="Tritt A."/>
            <person name="Lipzen A."/>
            <person name="He G."/>
            <person name="Yan M."/>
            <person name="Ng V."/>
            <person name="Cullen D."/>
            <person name="Martin F."/>
            <person name="Rosso M.-N."/>
            <person name="Henrissat B."/>
            <person name="Hibbett D."/>
            <person name="Martinez A.T."/>
            <person name="Grigoriev I.V."/>
        </authorList>
    </citation>
    <scope>NUCLEOTIDE SEQUENCE</scope>
    <source>
        <strain evidence="2">ATCC 90797</strain>
    </source>
</reference>
<keyword evidence="3" id="KW-1185">Reference proteome</keyword>